<dbReference type="RefSeq" id="WP_009350403.1">
    <property type="nucleotide sequence ID" value="NZ_GL638151.1"/>
</dbReference>
<dbReference type="Proteomes" id="UP000004633">
    <property type="component" value="Unassembled WGS sequence"/>
</dbReference>
<sequence length="49" mass="5612">MNTKTITTDHVELWCDADRRAKLLRERPEAASQCPTIGELLEMRAEGVR</sequence>
<accession>E7N414</accession>
<gene>
    <name evidence="1" type="ORF">HMPREF9555_01755</name>
</gene>
<reference evidence="1 2" key="1">
    <citation type="submission" date="2010-08" db="EMBL/GenBank/DDBJ databases">
        <authorList>
            <person name="Weinstock G."/>
            <person name="Sodergren E."/>
            <person name="Clifton S."/>
            <person name="Fulton L."/>
            <person name="Fulton B."/>
            <person name="Courtney L."/>
            <person name="Fronick C."/>
            <person name="Harrison M."/>
            <person name="Strong C."/>
            <person name="Farmer C."/>
            <person name="Delahaunty K."/>
            <person name="Markovic C."/>
            <person name="Hall O."/>
            <person name="Minx P."/>
            <person name="Tomlinson C."/>
            <person name="Mitreva M."/>
            <person name="Hou S."/>
            <person name="Chen J."/>
            <person name="Wollam A."/>
            <person name="Pepin K.H."/>
            <person name="Johnson M."/>
            <person name="Bhonagiri V."/>
            <person name="Zhang X."/>
            <person name="Suruliraj S."/>
            <person name="Warren W."/>
            <person name="Chinwalla A."/>
            <person name="Mardis E.R."/>
            <person name="Wilson R.K."/>
        </authorList>
    </citation>
    <scope>NUCLEOTIDE SEQUENCE [LARGE SCALE GENOMIC DNA]</scope>
    <source>
        <strain evidence="1 2">F0399</strain>
    </source>
</reference>
<dbReference type="AlphaFoldDB" id="E7N414"/>
<name>E7N414_9FIRM</name>
<proteinExistence type="predicted"/>
<protein>
    <submittedName>
        <fullName evidence="1">Uncharacterized protein</fullName>
    </submittedName>
</protein>
<organism evidence="1 2">
    <name type="scientific">Selenomonas artemidis F0399</name>
    <dbReference type="NCBI Taxonomy" id="749551"/>
    <lineage>
        <taxon>Bacteria</taxon>
        <taxon>Bacillati</taxon>
        <taxon>Bacillota</taxon>
        <taxon>Negativicutes</taxon>
        <taxon>Selenomonadales</taxon>
        <taxon>Selenomonadaceae</taxon>
        <taxon>Selenomonas</taxon>
    </lineage>
</organism>
<evidence type="ECO:0000313" key="2">
    <source>
        <dbReference type="Proteomes" id="UP000004633"/>
    </source>
</evidence>
<keyword evidence="2" id="KW-1185">Reference proteome</keyword>
<evidence type="ECO:0000313" key="1">
    <source>
        <dbReference type="EMBL" id="EFW29055.1"/>
    </source>
</evidence>
<dbReference type="HOGENOM" id="CLU_3140562_0_0_9"/>
<comment type="caution">
    <text evidence="1">The sequence shown here is derived from an EMBL/GenBank/DDBJ whole genome shotgun (WGS) entry which is preliminary data.</text>
</comment>
<dbReference type="EMBL" id="AECV01000041">
    <property type="protein sequence ID" value="EFW29055.1"/>
    <property type="molecule type" value="Genomic_DNA"/>
</dbReference>
<dbReference type="STRING" id="749551.HMPREF9555_01755"/>